<protein>
    <submittedName>
        <fullName evidence="1">Uncharacterized protein</fullName>
    </submittedName>
</protein>
<dbReference type="Proteomes" id="UP001431783">
    <property type="component" value="Unassembled WGS sequence"/>
</dbReference>
<gene>
    <name evidence="1" type="ORF">WA026_009672</name>
</gene>
<reference evidence="1 2" key="1">
    <citation type="submission" date="2023-03" db="EMBL/GenBank/DDBJ databases">
        <title>Genome insight into feeding habits of ladybird beetles.</title>
        <authorList>
            <person name="Li H.-S."/>
            <person name="Huang Y.-H."/>
            <person name="Pang H."/>
        </authorList>
    </citation>
    <scope>NUCLEOTIDE SEQUENCE [LARGE SCALE GENOMIC DNA]</scope>
    <source>
        <strain evidence="1">SYSU_2023b</strain>
        <tissue evidence="1">Whole body</tissue>
    </source>
</reference>
<keyword evidence="2" id="KW-1185">Reference proteome</keyword>
<name>A0AAW1U5K2_9CUCU</name>
<comment type="caution">
    <text evidence="1">The sequence shown here is derived from an EMBL/GenBank/DDBJ whole genome shotgun (WGS) entry which is preliminary data.</text>
</comment>
<sequence length="114" mass="12383">MLVCVKRMNTLMVVSVDDTSLNVVEPVKKPEISSIPIDEHKNGASVQITGISTGIDAPSSYDGPSSPPFKPQRAGTMFARFIDDVFNIPITVLQSVAKLITNPFTSKDKTHESH</sequence>
<proteinExistence type="predicted"/>
<accession>A0AAW1U5K2</accession>
<organism evidence="1 2">
    <name type="scientific">Henosepilachna vigintioctopunctata</name>
    <dbReference type="NCBI Taxonomy" id="420089"/>
    <lineage>
        <taxon>Eukaryota</taxon>
        <taxon>Metazoa</taxon>
        <taxon>Ecdysozoa</taxon>
        <taxon>Arthropoda</taxon>
        <taxon>Hexapoda</taxon>
        <taxon>Insecta</taxon>
        <taxon>Pterygota</taxon>
        <taxon>Neoptera</taxon>
        <taxon>Endopterygota</taxon>
        <taxon>Coleoptera</taxon>
        <taxon>Polyphaga</taxon>
        <taxon>Cucujiformia</taxon>
        <taxon>Coccinelloidea</taxon>
        <taxon>Coccinellidae</taxon>
        <taxon>Epilachninae</taxon>
        <taxon>Epilachnini</taxon>
        <taxon>Henosepilachna</taxon>
    </lineage>
</organism>
<evidence type="ECO:0000313" key="2">
    <source>
        <dbReference type="Proteomes" id="UP001431783"/>
    </source>
</evidence>
<dbReference type="AlphaFoldDB" id="A0AAW1U5K2"/>
<evidence type="ECO:0000313" key="1">
    <source>
        <dbReference type="EMBL" id="KAK9875886.1"/>
    </source>
</evidence>
<dbReference type="EMBL" id="JARQZJ010000034">
    <property type="protein sequence ID" value="KAK9875886.1"/>
    <property type="molecule type" value="Genomic_DNA"/>
</dbReference>